<comment type="caution">
    <text evidence="1">The sequence shown here is derived from an EMBL/GenBank/DDBJ whole genome shotgun (WGS) entry which is preliminary data.</text>
</comment>
<sequence length="142" mass="16235">MSPQQLWFRSTLFEIEPGEDKETNPYCYGRQFSRWLHDRLATEGRMIEEIVPEDWGWCLVVQRKPYLLWVGCGSVHDFDTKQSSDAVPVGSDVVWSCMVVAEQSLFGKLLRGNNTVSGVDALFRQVKHIVERDASNTLVSEP</sequence>
<reference evidence="1 2" key="1">
    <citation type="submission" date="2017-12" db="EMBL/GenBank/DDBJ databases">
        <title>Genome sequence of the active heterotrophic nitrifier-denitrifier, Cupriavidus pauculus UM1.</title>
        <authorList>
            <person name="Putonti C."/>
            <person name="Castignetti D."/>
        </authorList>
    </citation>
    <scope>NUCLEOTIDE SEQUENCE [LARGE SCALE GENOMIC DNA]</scope>
    <source>
        <strain evidence="1 2">UM1</strain>
    </source>
</reference>
<organism evidence="1 2">
    <name type="scientific">Cupriavidus pauculus</name>
    <dbReference type="NCBI Taxonomy" id="82633"/>
    <lineage>
        <taxon>Bacteria</taxon>
        <taxon>Pseudomonadati</taxon>
        <taxon>Pseudomonadota</taxon>
        <taxon>Betaproteobacteria</taxon>
        <taxon>Burkholderiales</taxon>
        <taxon>Burkholderiaceae</taxon>
        <taxon>Cupriavidus</taxon>
    </lineage>
</organism>
<evidence type="ECO:0000313" key="2">
    <source>
        <dbReference type="Proteomes" id="UP000234341"/>
    </source>
</evidence>
<protein>
    <submittedName>
        <fullName evidence="1">Uncharacterized protein</fullName>
    </submittedName>
</protein>
<proteinExistence type="predicted"/>
<dbReference type="Proteomes" id="UP000234341">
    <property type="component" value="Unassembled WGS sequence"/>
</dbReference>
<dbReference type="OrthoDB" id="1453393at2"/>
<dbReference type="RefSeq" id="WP_101684397.1">
    <property type="nucleotide sequence ID" value="NZ_PJRP01000016.1"/>
</dbReference>
<gene>
    <name evidence="1" type="ORF">CYJ10_26390</name>
</gene>
<dbReference type="AlphaFoldDB" id="A0A2N5C644"/>
<evidence type="ECO:0000313" key="1">
    <source>
        <dbReference type="EMBL" id="PLP97683.1"/>
    </source>
</evidence>
<accession>A0A2N5C644</accession>
<dbReference type="EMBL" id="PJRP01000016">
    <property type="protein sequence ID" value="PLP97683.1"/>
    <property type="molecule type" value="Genomic_DNA"/>
</dbReference>
<name>A0A2N5C644_9BURK</name>